<keyword evidence="3 8" id="KW-0597">Phosphoprotein</keyword>
<dbReference type="SMART" id="SM00388">
    <property type="entry name" value="HisKA"/>
    <property type="match status" value="1"/>
</dbReference>
<comment type="caution">
    <text evidence="11">The sequence shown here is derived from an EMBL/GenBank/DDBJ whole genome shotgun (WGS) entry which is preliminary data.</text>
</comment>
<dbReference type="Pfam" id="PF02518">
    <property type="entry name" value="HATPase_c"/>
    <property type="match status" value="1"/>
</dbReference>
<dbReference type="Pfam" id="PF13185">
    <property type="entry name" value="GAF_2"/>
    <property type="match status" value="1"/>
</dbReference>
<accession>A0A9W6LS88</accession>
<keyword evidence="6" id="KW-0902">Two-component regulatory system</keyword>
<sequence length="533" mass="57300">MRRNELLTKTAARLLESSDAQMIVEQLCAEVMTFLDCELFFNFVADDDAPRLRLNACAGVSREIAEQIEWLDFGVAVCGCVARDRERIIAESISSVEDERTTLIRGFGVEAYCCHPLMAQGKLLGTLSFGSRSRPTFRDEEVEVMQAVSNLLAMAMARLKMEQALREADRRKDEFLATLAHELRNPLAPIRSGLQVLKSETAQGPKAARVQEIMARQLDHVVRLVDDLMEVSRIRSGKIALRLEPVDLAAVIGQAVESSQPFLDANGVAISVATPEAPLYVEGDPVRLAQVVSNLLNNAGKYTEPGGRVDITLDHSDGWATLSVADTGVGIPTDLLPQVFDLFAQVDRNLGRAQGGLGIGLALVRKLVALHGGEVTAQSAGQGHGSRFTVRLPVTDAIPAGTTNASVSSNERTGQRVLVIDDNRDAAASMSMLLETMGADARVAGDGETGVAVFETFHPALVFLDLGMPGMDGFETARRLRATPAGRAATLVALTGWGGEYTRARTKAAGFDLHLTKPASVEDVRRVLACGQG</sequence>
<gene>
    <name evidence="11" type="ORF">LMG27198_22240</name>
</gene>
<dbReference type="RefSeq" id="WP_281802918.1">
    <property type="nucleotide sequence ID" value="NZ_BSEC01000001.1"/>
</dbReference>
<feature type="domain" description="Response regulatory" evidence="10">
    <location>
        <begin position="416"/>
        <end position="532"/>
    </location>
</feature>
<evidence type="ECO:0000259" key="10">
    <source>
        <dbReference type="PROSITE" id="PS50110"/>
    </source>
</evidence>
<dbReference type="InterPro" id="IPR011006">
    <property type="entry name" value="CheY-like_superfamily"/>
</dbReference>
<dbReference type="InterPro" id="IPR003594">
    <property type="entry name" value="HATPase_dom"/>
</dbReference>
<dbReference type="SUPFAM" id="SSF47384">
    <property type="entry name" value="Homodimeric domain of signal transducing histidine kinase"/>
    <property type="match status" value="1"/>
</dbReference>
<evidence type="ECO:0000256" key="1">
    <source>
        <dbReference type="ARBA" id="ARBA00000085"/>
    </source>
</evidence>
<dbReference type="InterPro" id="IPR036890">
    <property type="entry name" value="HATPase_C_sf"/>
</dbReference>
<evidence type="ECO:0000256" key="5">
    <source>
        <dbReference type="ARBA" id="ARBA00022777"/>
    </source>
</evidence>
<dbReference type="InterPro" id="IPR003018">
    <property type="entry name" value="GAF"/>
</dbReference>
<evidence type="ECO:0000313" key="11">
    <source>
        <dbReference type="EMBL" id="GLI93232.1"/>
    </source>
</evidence>
<dbReference type="Gene3D" id="1.10.287.130">
    <property type="match status" value="1"/>
</dbReference>
<dbReference type="GO" id="GO:0000155">
    <property type="term" value="F:phosphorelay sensor kinase activity"/>
    <property type="evidence" value="ECO:0007669"/>
    <property type="project" value="InterPro"/>
</dbReference>
<dbReference type="SUPFAM" id="SSF52172">
    <property type="entry name" value="CheY-like"/>
    <property type="match status" value="1"/>
</dbReference>
<dbReference type="InterPro" id="IPR029016">
    <property type="entry name" value="GAF-like_dom_sf"/>
</dbReference>
<evidence type="ECO:0000256" key="8">
    <source>
        <dbReference type="PROSITE-ProRule" id="PRU00169"/>
    </source>
</evidence>
<dbReference type="PROSITE" id="PS50110">
    <property type="entry name" value="RESPONSE_REGULATORY"/>
    <property type="match status" value="1"/>
</dbReference>
<dbReference type="AlphaFoldDB" id="A0A9W6LS88"/>
<dbReference type="PANTHER" id="PTHR43547:SF2">
    <property type="entry name" value="HYBRID SIGNAL TRANSDUCTION HISTIDINE KINASE C"/>
    <property type="match status" value="1"/>
</dbReference>
<evidence type="ECO:0000256" key="7">
    <source>
        <dbReference type="ARBA" id="ARBA00023136"/>
    </source>
</evidence>
<dbReference type="InterPro" id="IPR036097">
    <property type="entry name" value="HisK_dim/P_sf"/>
</dbReference>
<evidence type="ECO:0000259" key="9">
    <source>
        <dbReference type="PROSITE" id="PS50109"/>
    </source>
</evidence>
<reference evidence="11" key="1">
    <citation type="journal article" date="2023" name="Int. J. Syst. Evol. Microbiol.">
        <title>Methylocystis iwaonis sp. nov., a type II methane-oxidizing bacterium from surface soil of a rice paddy field in Japan, and emended description of the genus Methylocystis (ex Whittenbury et al. 1970) Bowman et al. 1993.</title>
        <authorList>
            <person name="Kaise H."/>
            <person name="Sawadogo J.B."/>
            <person name="Alam M.S."/>
            <person name="Ueno C."/>
            <person name="Dianou D."/>
            <person name="Shinjo R."/>
            <person name="Asakawa S."/>
        </authorList>
    </citation>
    <scope>NUCLEOTIDE SEQUENCE</scope>
    <source>
        <strain evidence="11">LMG27198</strain>
    </source>
</reference>
<dbReference type="CDD" id="cd00082">
    <property type="entry name" value="HisKA"/>
    <property type="match status" value="1"/>
</dbReference>
<dbReference type="CDD" id="cd17580">
    <property type="entry name" value="REC_2_DhkD-like"/>
    <property type="match status" value="1"/>
</dbReference>
<dbReference type="Proteomes" id="UP001144323">
    <property type="component" value="Unassembled WGS sequence"/>
</dbReference>
<dbReference type="Pfam" id="PF00512">
    <property type="entry name" value="HisKA"/>
    <property type="match status" value="1"/>
</dbReference>
<dbReference type="InterPro" id="IPR004358">
    <property type="entry name" value="Sig_transdc_His_kin-like_C"/>
</dbReference>
<name>A0A9W6LS88_9HYPH</name>
<dbReference type="FunFam" id="1.10.287.130:FF:000001">
    <property type="entry name" value="Two-component sensor histidine kinase"/>
    <property type="match status" value="1"/>
</dbReference>
<dbReference type="EC" id="2.7.13.3" evidence="2"/>
<dbReference type="InterPro" id="IPR003661">
    <property type="entry name" value="HisK_dim/P_dom"/>
</dbReference>
<proteinExistence type="predicted"/>
<keyword evidence="7" id="KW-0472">Membrane</keyword>
<organism evidence="11 12">
    <name type="scientific">Methylocystis echinoides</name>
    <dbReference type="NCBI Taxonomy" id="29468"/>
    <lineage>
        <taxon>Bacteria</taxon>
        <taxon>Pseudomonadati</taxon>
        <taxon>Pseudomonadota</taxon>
        <taxon>Alphaproteobacteria</taxon>
        <taxon>Hyphomicrobiales</taxon>
        <taxon>Methylocystaceae</taxon>
        <taxon>Methylocystis</taxon>
    </lineage>
</organism>
<evidence type="ECO:0000256" key="2">
    <source>
        <dbReference type="ARBA" id="ARBA00012438"/>
    </source>
</evidence>
<dbReference type="FunFam" id="3.30.565.10:FF:000006">
    <property type="entry name" value="Sensor histidine kinase WalK"/>
    <property type="match status" value="1"/>
</dbReference>
<protein>
    <recommendedName>
        <fullName evidence="2">histidine kinase</fullName>
        <ecNumber evidence="2">2.7.13.3</ecNumber>
    </recommendedName>
</protein>
<dbReference type="InterPro" id="IPR005467">
    <property type="entry name" value="His_kinase_dom"/>
</dbReference>
<evidence type="ECO:0000313" key="12">
    <source>
        <dbReference type="Proteomes" id="UP001144323"/>
    </source>
</evidence>
<dbReference type="PROSITE" id="PS50109">
    <property type="entry name" value="HIS_KIN"/>
    <property type="match status" value="1"/>
</dbReference>
<dbReference type="InterPro" id="IPR001789">
    <property type="entry name" value="Sig_transdc_resp-reg_receiver"/>
</dbReference>
<dbReference type="Gene3D" id="3.30.565.10">
    <property type="entry name" value="Histidine kinase-like ATPase, C-terminal domain"/>
    <property type="match status" value="1"/>
</dbReference>
<keyword evidence="12" id="KW-1185">Reference proteome</keyword>
<dbReference type="SMART" id="SM00065">
    <property type="entry name" value="GAF"/>
    <property type="match status" value="1"/>
</dbReference>
<evidence type="ECO:0000256" key="3">
    <source>
        <dbReference type="ARBA" id="ARBA00022553"/>
    </source>
</evidence>
<keyword evidence="4" id="KW-0808">Transferase</keyword>
<evidence type="ECO:0000256" key="4">
    <source>
        <dbReference type="ARBA" id="ARBA00022679"/>
    </source>
</evidence>
<dbReference type="PANTHER" id="PTHR43547">
    <property type="entry name" value="TWO-COMPONENT HISTIDINE KINASE"/>
    <property type="match status" value="1"/>
</dbReference>
<dbReference type="SUPFAM" id="SSF55781">
    <property type="entry name" value="GAF domain-like"/>
    <property type="match status" value="1"/>
</dbReference>
<dbReference type="SMART" id="SM00448">
    <property type="entry name" value="REC"/>
    <property type="match status" value="1"/>
</dbReference>
<dbReference type="Pfam" id="PF00072">
    <property type="entry name" value="Response_reg"/>
    <property type="match status" value="1"/>
</dbReference>
<keyword evidence="5" id="KW-0418">Kinase</keyword>
<dbReference type="SUPFAM" id="SSF55874">
    <property type="entry name" value="ATPase domain of HSP90 chaperone/DNA topoisomerase II/histidine kinase"/>
    <property type="match status" value="1"/>
</dbReference>
<feature type="domain" description="Histidine kinase" evidence="9">
    <location>
        <begin position="178"/>
        <end position="396"/>
    </location>
</feature>
<dbReference type="PRINTS" id="PR00344">
    <property type="entry name" value="BCTRLSENSOR"/>
</dbReference>
<dbReference type="SMART" id="SM00387">
    <property type="entry name" value="HATPase_c"/>
    <property type="match status" value="1"/>
</dbReference>
<comment type="catalytic activity">
    <reaction evidence="1">
        <text>ATP + protein L-histidine = ADP + protein N-phospho-L-histidine.</text>
        <dbReference type="EC" id="2.7.13.3"/>
    </reaction>
</comment>
<feature type="modified residue" description="4-aspartylphosphate" evidence="8">
    <location>
        <position position="465"/>
    </location>
</feature>
<dbReference type="Gene3D" id="3.30.450.40">
    <property type="match status" value="1"/>
</dbReference>
<dbReference type="Gene3D" id="3.40.50.2300">
    <property type="match status" value="1"/>
</dbReference>
<dbReference type="EMBL" id="BSEC01000001">
    <property type="protein sequence ID" value="GLI93232.1"/>
    <property type="molecule type" value="Genomic_DNA"/>
</dbReference>
<evidence type="ECO:0000256" key="6">
    <source>
        <dbReference type="ARBA" id="ARBA00023012"/>
    </source>
</evidence>